<protein>
    <submittedName>
        <fullName evidence="4">GNAT family N-acetyltransferase</fullName>
    </submittedName>
</protein>
<dbReference type="RefSeq" id="WP_218446524.1">
    <property type="nucleotide sequence ID" value="NZ_JAGSPA010000004.1"/>
</dbReference>
<dbReference type="InterPro" id="IPR050832">
    <property type="entry name" value="Bact_Acetyltransf"/>
</dbReference>
<feature type="domain" description="N-acetyltransferase" evidence="3">
    <location>
        <begin position="2"/>
        <end position="150"/>
    </location>
</feature>
<keyword evidence="1" id="KW-0808">Transferase</keyword>
<gene>
    <name evidence="4" type="ORF">KCG44_12925</name>
</gene>
<name>A0ABS6SGY8_9SPHN</name>
<dbReference type="PROSITE" id="PS51186">
    <property type="entry name" value="GNAT"/>
    <property type="match status" value="1"/>
</dbReference>
<dbReference type="EMBL" id="JAGSPA010000004">
    <property type="protein sequence ID" value="MBV7257689.1"/>
    <property type="molecule type" value="Genomic_DNA"/>
</dbReference>
<accession>A0ABS6SGY8</accession>
<keyword evidence="2" id="KW-0012">Acyltransferase</keyword>
<evidence type="ECO:0000313" key="5">
    <source>
        <dbReference type="Proteomes" id="UP000722336"/>
    </source>
</evidence>
<dbReference type="Proteomes" id="UP000722336">
    <property type="component" value="Unassembled WGS sequence"/>
</dbReference>
<reference evidence="4 5" key="1">
    <citation type="submission" date="2021-04" db="EMBL/GenBank/DDBJ databases">
        <authorList>
            <person name="Pira H."/>
            <person name="Risdian C."/>
            <person name="Wink J."/>
        </authorList>
    </citation>
    <scope>NUCLEOTIDE SEQUENCE [LARGE SCALE GENOMIC DNA]</scope>
    <source>
        <strain evidence="4 5">WHA3</strain>
    </source>
</reference>
<dbReference type="CDD" id="cd04301">
    <property type="entry name" value="NAT_SF"/>
    <property type="match status" value="1"/>
</dbReference>
<evidence type="ECO:0000256" key="2">
    <source>
        <dbReference type="ARBA" id="ARBA00023315"/>
    </source>
</evidence>
<evidence type="ECO:0000259" key="3">
    <source>
        <dbReference type="PROSITE" id="PS51186"/>
    </source>
</evidence>
<proteinExistence type="predicted"/>
<dbReference type="PANTHER" id="PTHR43877">
    <property type="entry name" value="AMINOALKYLPHOSPHONATE N-ACETYLTRANSFERASE-RELATED-RELATED"/>
    <property type="match status" value="1"/>
</dbReference>
<dbReference type="InterPro" id="IPR000182">
    <property type="entry name" value="GNAT_dom"/>
</dbReference>
<organism evidence="4 5">
    <name type="scientific">Pacificimonas pallii</name>
    <dbReference type="NCBI Taxonomy" id="2827236"/>
    <lineage>
        <taxon>Bacteria</taxon>
        <taxon>Pseudomonadati</taxon>
        <taxon>Pseudomonadota</taxon>
        <taxon>Alphaproteobacteria</taxon>
        <taxon>Sphingomonadales</taxon>
        <taxon>Sphingosinicellaceae</taxon>
        <taxon>Pacificimonas</taxon>
    </lineage>
</organism>
<evidence type="ECO:0000313" key="4">
    <source>
        <dbReference type="EMBL" id="MBV7257689.1"/>
    </source>
</evidence>
<sequence>MIEIRAPEPRDEAAWRQLWTDYLRFYESSVPEEVYRTTWSRLLADGDRYRPRGLLAFSGERLVGLVHFLLHSHAWRVEDVTYLQDLYADPDMRGMGVGRRLIEAVYAEADALDAPNVYWLTESDNHTGRRLYDRIGTLTKFIRYQRPPRA</sequence>
<evidence type="ECO:0000256" key="1">
    <source>
        <dbReference type="ARBA" id="ARBA00022679"/>
    </source>
</evidence>
<comment type="caution">
    <text evidence="4">The sequence shown here is derived from an EMBL/GenBank/DDBJ whole genome shotgun (WGS) entry which is preliminary data.</text>
</comment>
<dbReference type="Pfam" id="PF00583">
    <property type="entry name" value="Acetyltransf_1"/>
    <property type="match status" value="1"/>
</dbReference>
<keyword evidence="5" id="KW-1185">Reference proteome</keyword>